<evidence type="ECO:0008006" key="3">
    <source>
        <dbReference type="Google" id="ProtNLM"/>
    </source>
</evidence>
<dbReference type="RefSeq" id="WP_248735100.1">
    <property type="nucleotide sequence ID" value="NZ_CALBWS010000010.1"/>
</dbReference>
<dbReference type="EMBL" id="CALBWS010000010">
    <property type="protein sequence ID" value="CAH2714793.1"/>
    <property type="molecule type" value="Genomic_DNA"/>
</dbReference>
<proteinExistence type="predicted"/>
<name>A0ABN8KR28_9BACI</name>
<dbReference type="InterPro" id="IPR025534">
    <property type="entry name" value="DUF4420"/>
</dbReference>
<organism evidence="1 2">
    <name type="scientific">Neobacillus rhizosphaerae</name>
    <dbReference type="NCBI Taxonomy" id="2880965"/>
    <lineage>
        <taxon>Bacteria</taxon>
        <taxon>Bacillati</taxon>
        <taxon>Bacillota</taxon>
        <taxon>Bacilli</taxon>
        <taxon>Bacillales</taxon>
        <taxon>Bacillaceae</taxon>
        <taxon>Neobacillus</taxon>
    </lineage>
</organism>
<comment type="caution">
    <text evidence="1">The sequence shown here is derived from an EMBL/GenBank/DDBJ whole genome shotgun (WGS) entry which is preliminary data.</text>
</comment>
<reference evidence="1" key="1">
    <citation type="submission" date="2022-04" db="EMBL/GenBank/DDBJ databases">
        <authorList>
            <person name="Criscuolo A."/>
        </authorList>
    </citation>
    <scope>NUCLEOTIDE SEQUENCE</scope>
    <source>
        <strain evidence="1">CIP111895</strain>
    </source>
</reference>
<keyword evidence="2" id="KW-1185">Reference proteome</keyword>
<dbReference type="Proteomes" id="UP000838308">
    <property type="component" value="Unassembled WGS sequence"/>
</dbReference>
<protein>
    <recommendedName>
        <fullName evidence="3">PD-(D/E)XK motif protein</fullName>
    </recommendedName>
</protein>
<evidence type="ECO:0000313" key="1">
    <source>
        <dbReference type="EMBL" id="CAH2714793.1"/>
    </source>
</evidence>
<dbReference type="Pfam" id="PF14390">
    <property type="entry name" value="DUF4420"/>
    <property type="match status" value="1"/>
</dbReference>
<gene>
    <name evidence="1" type="ORF">BACCIP111895_01969</name>
</gene>
<sequence>MISNETLLAKWNKLAIHNNSFVRIDAEHPLEWHIGYENINQKSLLLITEFQPETTTSSKSIIVTQGQRADSKWALSFRLIRGEQEDVFIRLCCDMVESSRNQNNDINGLEFVIQRYSQWAKLMEVQPSGFLNDAQQKGLLGEIHYLQQAISNGIPLLEAVNGWIGPDGADQDFIFSDGWHEVKALGIGRKTVNISSLEQLDAQLPGELILYFIDKTAQNSPNAFTLNSKISQVRGSLSASYSALELFNDKLLRCGYIELPEYAKQYYRLSGVKMFRVDENFPRLIKDNVPTGVVASVYQLSIQALEDWKIN</sequence>
<accession>A0ABN8KR28</accession>
<evidence type="ECO:0000313" key="2">
    <source>
        <dbReference type="Proteomes" id="UP000838308"/>
    </source>
</evidence>